<dbReference type="InterPro" id="IPR013328">
    <property type="entry name" value="6PGD_dom2"/>
</dbReference>
<dbReference type="Gene3D" id="3.40.50.720">
    <property type="entry name" value="NAD(P)-binding Rossmann-like Domain"/>
    <property type="match status" value="1"/>
</dbReference>
<dbReference type="SUPFAM" id="SSF51735">
    <property type="entry name" value="NAD(P)-binding Rossmann-fold domains"/>
    <property type="match status" value="1"/>
</dbReference>
<dbReference type="AlphaFoldDB" id="A0A4R5DIT9"/>
<reference evidence="5 6" key="1">
    <citation type="submission" date="2019-03" db="EMBL/GenBank/DDBJ databases">
        <title>Draft genome sequences of novel Actinobacteria.</title>
        <authorList>
            <person name="Sahin N."/>
            <person name="Ay H."/>
            <person name="Saygin H."/>
        </authorList>
    </citation>
    <scope>NUCLEOTIDE SEQUENCE [LARGE SCALE GENOMIC DNA]</scope>
    <source>
        <strain evidence="5 6">5K138</strain>
    </source>
</reference>
<feature type="domain" description="6-phosphogluconate dehydrogenase NADP-binding" evidence="3">
    <location>
        <begin position="23"/>
        <end position="174"/>
    </location>
</feature>
<dbReference type="Gene3D" id="1.10.1040.10">
    <property type="entry name" value="N-(1-d-carboxylethyl)-l-norvaline Dehydrogenase, domain 2"/>
    <property type="match status" value="1"/>
</dbReference>
<keyword evidence="2" id="KW-0560">Oxidoreductase</keyword>
<dbReference type="Proteomes" id="UP000294739">
    <property type="component" value="Unassembled WGS sequence"/>
</dbReference>
<dbReference type="EMBL" id="SMKZ01000009">
    <property type="protein sequence ID" value="TDE11880.1"/>
    <property type="molecule type" value="Genomic_DNA"/>
</dbReference>
<dbReference type="InterPro" id="IPR015815">
    <property type="entry name" value="HIBADH-related"/>
</dbReference>
<keyword evidence="6" id="KW-1185">Reference proteome</keyword>
<dbReference type="PIRSF" id="PIRSF000103">
    <property type="entry name" value="HIBADH"/>
    <property type="match status" value="1"/>
</dbReference>
<dbReference type="InParanoid" id="A0A4R5DIT9"/>
<dbReference type="Pfam" id="PF03446">
    <property type="entry name" value="NAD_binding_2"/>
    <property type="match status" value="1"/>
</dbReference>
<evidence type="ECO:0000259" key="4">
    <source>
        <dbReference type="Pfam" id="PF21761"/>
    </source>
</evidence>
<protein>
    <submittedName>
        <fullName evidence="5">NAD(P)-dependent oxidoreductase</fullName>
    </submittedName>
</protein>
<accession>A0A4R5DIT9</accession>
<evidence type="ECO:0000259" key="3">
    <source>
        <dbReference type="Pfam" id="PF03446"/>
    </source>
</evidence>
<gene>
    <name evidence="5" type="ORF">E1269_08970</name>
</gene>
<evidence type="ECO:0000313" key="5">
    <source>
        <dbReference type="EMBL" id="TDE11880.1"/>
    </source>
</evidence>
<evidence type="ECO:0000313" key="6">
    <source>
        <dbReference type="Proteomes" id="UP000294739"/>
    </source>
</evidence>
<dbReference type="InterPro" id="IPR036291">
    <property type="entry name" value="NAD(P)-bd_dom_sf"/>
</dbReference>
<dbReference type="PANTHER" id="PTHR43580:SF2">
    <property type="entry name" value="CYTOKINE-LIKE NUCLEAR FACTOR N-PAC"/>
    <property type="match status" value="1"/>
</dbReference>
<dbReference type="InterPro" id="IPR048666">
    <property type="entry name" value="RedAm-like_C"/>
</dbReference>
<dbReference type="InterPro" id="IPR051265">
    <property type="entry name" value="HIBADH-related_NP60_sf"/>
</dbReference>
<evidence type="ECO:0000256" key="2">
    <source>
        <dbReference type="ARBA" id="ARBA00023002"/>
    </source>
</evidence>
<dbReference type="GO" id="GO:0016491">
    <property type="term" value="F:oxidoreductase activity"/>
    <property type="evidence" value="ECO:0007669"/>
    <property type="project" value="UniProtKB-KW"/>
</dbReference>
<dbReference type="OrthoDB" id="5176214at2"/>
<dbReference type="GO" id="GO:0050661">
    <property type="term" value="F:NADP binding"/>
    <property type="evidence" value="ECO:0007669"/>
    <property type="project" value="InterPro"/>
</dbReference>
<name>A0A4R5DIT9_9ACTN</name>
<organism evidence="5 6">
    <name type="scientific">Jiangella asiatica</name>
    <dbReference type="NCBI Taxonomy" id="2530372"/>
    <lineage>
        <taxon>Bacteria</taxon>
        <taxon>Bacillati</taxon>
        <taxon>Actinomycetota</taxon>
        <taxon>Actinomycetes</taxon>
        <taxon>Jiangellales</taxon>
        <taxon>Jiangellaceae</taxon>
        <taxon>Jiangella</taxon>
    </lineage>
</organism>
<dbReference type="PANTHER" id="PTHR43580">
    <property type="entry name" value="OXIDOREDUCTASE GLYR1-RELATED"/>
    <property type="match status" value="1"/>
</dbReference>
<comment type="caution">
    <text evidence="5">The sequence shown here is derived from an EMBL/GenBank/DDBJ whole genome shotgun (WGS) entry which is preliminary data.</text>
</comment>
<dbReference type="Pfam" id="PF21761">
    <property type="entry name" value="RedAm-like_C"/>
    <property type="match status" value="1"/>
</dbReference>
<sequence>MRPPTPSLRYDTGRNVTEVQMDVSVLGLGAMGSALAGALLRAGHSTTVWNRSPGKTGTLAGDGARGAETARQAVAASDLVVVCVTDYAAANDVLDAAGDTLRGRTVVNLTTGTPDEAHDVATMLRTRGAGYLDGVAHAQPEQVGTASATLLYGGDPELFQAHAATLRALGDAVHVGADPRQAGLYDLALMGLWYEAELAFLNALALVGSSGVDAETFVPFGRTQLGYVVDALPDVAAQVRDRSYPRGPATLEEHARVLAQLGELRASRGMNSDHLAHVDRVVRRLIGAGHGGEGFTRVVEELALPLTD</sequence>
<feature type="domain" description="NADPH-dependent reductive aminase-like C-terminal" evidence="4">
    <location>
        <begin position="178"/>
        <end position="302"/>
    </location>
</feature>
<evidence type="ECO:0000256" key="1">
    <source>
        <dbReference type="ARBA" id="ARBA00009080"/>
    </source>
</evidence>
<comment type="similarity">
    <text evidence="1">Belongs to the HIBADH-related family.</text>
</comment>
<proteinExistence type="inferred from homology"/>
<dbReference type="InterPro" id="IPR006115">
    <property type="entry name" value="6PGDH_NADP-bd"/>
</dbReference>